<evidence type="ECO:0000313" key="4">
    <source>
        <dbReference type="EMBL" id="GJE78273.1"/>
    </source>
</evidence>
<dbReference type="InterPro" id="IPR001789">
    <property type="entry name" value="Sig_transdc_resp-reg_receiver"/>
</dbReference>
<dbReference type="SUPFAM" id="SSF52172">
    <property type="entry name" value="CheY-like"/>
    <property type="match status" value="1"/>
</dbReference>
<keyword evidence="1 2" id="KW-0597">Phosphoprotein</keyword>
<dbReference type="PANTHER" id="PTHR44591:SF24">
    <property type="entry name" value="PROTEIN-GLUTAMATE METHYLESTERASE_PROTEIN-GLUTAMINE GLUTAMINASE 1"/>
    <property type="match status" value="1"/>
</dbReference>
<gene>
    <name evidence="4" type="ORF">BGCPKDLD_4888</name>
</gene>
<dbReference type="Pfam" id="PF00072">
    <property type="entry name" value="Response_reg"/>
    <property type="match status" value="1"/>
</dbReference>
<protein>
    <recommendedName>
        <fullName evidence="3">Response regulatory domain-containing protein</fullName>
    </recommendedName>
</protein>
<dbReference type="SMART" id="SM00448">
    <property type="entry name" value="REC"/>
    <property type="match status" value="1"/>
</dbReference>
<sequence length="123" mass="13543">MPGEEDLSGCTVLVVEDDYFIASDTERALREAGGQVIGPVGHEDLALTLLETERPNCALVDINLGHGIGYRISEALQDANVPFVFVTGYDDEEIPARFDHVERLRKPADFRQLVRTAARLCTA</sequence>
<dbReference type="PROSITE" id="PS50110">
    <property type="entry name" value="RESPONSE_REGULATORY"/>
    <property type="match status" value="1"/>
</dbReference>
<feature type="modified residue" description="4-aspartylphosphate" evidence="2">
    <location>
        <position position="61"/>
    </location>
</feature>
<proteinExistence type="predicted"/>
<evidence type="ECO:0000256" key="2">
    <source>
        <dbReference type="PROSITE-ProRule" id="PRU00169"/>
    </source>
</evidence>
<accession>A0ABQ4V1D6</accession>
<dbReference type="EMBL" id="BPRE01000022">
    <property type="protein sequence ID" value="GJE78273.1"/>
    <property type="molecule type" value="Genomic_DNA"/>
</dbReference>
<dbReference type="InterPro" id="IPR011006">
    <property type="entry name" value="CheY-like_superfamily"/>
</dbReference>
<dbReference type="Gene3D" id="3.40.50.2300">
    <property type="match status" value="1"/>
</dbReference>
<dbReference type="Proteomes" id="UP001055093">
    <property type="component" value="Unassembled WGS sequence"/>
</dbReference>
<evidence type="ECO:0000259" key="3">
    <source>
        <dbReference type="PROSITE" id="PS50110"/>
    </source>
</evidence>
<dbReference type="InterPro" id="IPR050595">
    <property type="entry name" value="Bact_response_regulator"/>
</dbReference>
<organism evidence="4 5">
    <name type="scientific">Methylorubrum suomiense</name>
    <dbReference type="NCBI Taxonomy" id="144191"/>
    <lineage>
        <taxon>Bacteria</taxon>
        <taxon>Pseudomonadati</taxon>
        <taxon>Pseudomonadota</taxon>
        <taxon>Alphaproteobacteria</taxon>
        <taxon>Hyphomicrobiales</taxon>
        <taxon>Methylobacteriaceae</taxon>
        <taxon>Methylorubrum</taxon>
    </lineage>
</organism>
<evidence type="ECO:0000256" key="1">
    <source>
        <dbReference type="ARBA" id="ARBA00022553"/>
    </source>
</evidence>
<name>A0ABQ4V1D6_9HYPH</name>
<evidence type="ECO:0000313" key="5">
    <source>
        <dbReference type="Proteomes" id="UP001055093"/>
    </source>
</evidence>
<dbReference type="PANTHER" id="PTHR44591">
    <property type="entry name" value="STRESS RESPONSE REGULATOR PROTEIN 1"/>
    <property type="match status" value="1"/>
</dbReference>
<dbReference type="RefSeq" id="WP_238308778.1">
    <property type="nucleotide sequence ID" value="NZ_BPRE01000022.1"/>
</dbReference>
<reference evidence="4" key="2">
    <citation type="submission" date="2021-08" db="EMBL/GenBank/DDBJ databases">
        <authorList>
            <person name="Tani A."/>
            <person name="Ola A."/>
            <person name="Ogura Y."/>
            <person name="Katsura K."/>
            <person name="Hayashi T."/>
        </authorList>
    </citation>
    <scope>NUCLEOTIDE SEQUENCE</scope>
    <source>
        <strain evidence="4">DSM 14458</strain>
    </source>
</reference>
<comment type="caution">
    <text evidence="4">The sequence shown here is derived from an EMBL/GenBank/DDBJ whole genome shotgun (WGS) entry which is preliminary data.</text>
</comment>
<feature type="domain" description="Response regulatory" evidence="3">
    <location>
        <begin position="11"/>
        <end position="121"/>
    </location>
</feature>
<reference evidence="4" key="1">
    <citation type="journal article" date="2021" name="Front. Microbiol.">
        <title>Comprehensive Comparative Genomics and Phenotyping of Methylobacterium Species.</title>
        <authorList>
            <person name="Alessa O."/>
            <person name="Ogura Y."/>
            <person name="Fujitani Y."/>
            <person name="Takami H."/>
            <person name="Hayashi T."/>
            <person name="Sahin N."/>
            <person name="Tani A."/>
        </authorList>
    </citation>
    <scope>NUCLEOTIDE SEQUENCE</scope>
    <source>
        <strain evidence="4">DSM 14458</strain>
    </source>
</reference>
<keyword evidence="5" id="KW-1185">Reference proteome</keyword>